<gene>
    <name evidence="1" type="ORF">CSSPTR1EN2_LOCUS5301</name>
</gene>
<dbReference type="SUPFAM" id="SSF56219">
    <property type="entry name" value="DNase I-like"/>
    <property type="match status" value="1"/>
</dbReference>
<evidence type="ECO:0000313" key="2">
    <source>
        <dbReference type="Proteomes" id="UP001497512"/>
    </source>
</evidence>
<accession>A0ABP0TME2</accession>
<sequence>MTLRYGLADAWGFDSFRKMSKKSFTFDNRRSGHQAAVSRFDKFMVSHGIKERGGRVESAASIRKLSDHSPLTIKIWGLHPPPNNQTRFFNVTLLSEENGKAELLKAWSEEAARPSTDQD</sequence>
<protein>
    <recommendedName>
        <fullName evidence="3">Endonuclease/exonuclease/phosphatase</fullName>
    </recommendedName>
</protein>
<keyword evidence="2" id="KW-1185">Reference proteome</keyword>
<evidence type="ECO:0000313" key="1">
    <source>
        <dbReference type="EMBL" id="CAK9200167.1"/>
    </source>
</evidence>
<dbReference type="EMBL" id="OZ019904">
    <property type="protein sequence ID" value="CAK9200167.1"/>
    <property type="molecule type" value="Genomic_DNA"/>
</dbReference>
<name>A0ABP0TME2_9BRYO</name>
<dbReference type="InterPro" id="IPR036691">
    <property type="entry name" value="Endo/exonu/phosph_ase_sf"/>
</dbReference>
<dbReference type="Proteomes" id="UP001497512">
    <property type="component" value="Chromosome 12"/>
</dbReference>
<reference evidence="1" key="1">
    <citation type="submission" date="2024-02" db="EMBL/GenBank/DDBJ databases">
        <authorList>
            <consortium name="ELIXIR-Norway"/>
            <consortium name="Elixir Norway"/>
        </authorList>
    </citation>
    <scope>NUCLEOTIDE SEQUENCE</scope>
</reference>
<organism evidence="1 2">
    <name type="scientific">Sphagnum troendelagicum</name>
    <dbReference type="NCBI Taxonomy" id="128251"/>
    <lineage>
        <taxon>Eukaryota</taxon>
        <taxon>Viridiplantae</taxon>
        <taxon>Streptophyta</taxon>
        <taxon>Embryophyta</taxon>
        <taxon>Bryophyta</taxon>
        <taxon>Sphagnophytina</taxon>
        <taxon>Sphagnopsida</taxon>
        <taxon>Sphagnales</taxon>
        <taxon>Sphagnaceae</taxon>
        <taxon>Sphagnum</taxon>
    </lineage>
</organism>
<proteinExistence type="predicted"/>
<evidence type="ECO:0008006" key="3">
    <source>
        <dbReference type="Google" id="ProtNLM"/>
    </source>
</evidence>